<gene>
    <name evidence="1" type="ORF">GGD69_004627</name>
</gene>
<organism evidence="1 2">
    <name type="scientific">Paraburkholderia fungorum</name>
    <dbReference type="NCBI Taxonomy" id="134537"/>
    <lineage>
        <taxon>Bacteria</taxon>
        <taxon>Pseudomonadati</taxon>
        <taxon>Pseudomonadota</taxon>
        <taxon>Betaproteobacteria</taxon>
        <taxon>Burkholderiales</taxon>
        <taxon>Burkholderiaceae</taxon>
        <taxon>Paraburkholderia</taxon>
    </lineage>
</organism>
<comment type="caution">
    <text evidence="1">The sequence shown here is derived from an EMBL/GenBank/DDBJ whole genome shotgun (WGS) entry which is preliminary data.</text>
</comment>
<accession>A0AAW3V2Z5</accession>
<protein>
    <submittedName>
        <fullName evidence="1">Uncharacterized protein</fullName>
    </submittedName>
</protein>
<dbReference type="EMBL" id="JACIIK010000008">
    <property type="protein sequence ID" value="MBB6203740.1"/>
    <property type="molecule type" value="Genomic_DNA"/>
</dbReference>
<evidence type="ECO:0000313" key="2">
    <source>
        <dbReference type="Proteomes" id="UP000518681"/>
    </source>
</evidence>
<proteinExistence type="predicted"/>
<evidence type="ECO:0000313" key="1">
    <source>
        <dbReference type="EMBL" id="MBB6203740.1"/>
    </source>
</evidence>
<dbReference type="AlphaFoldDB" id="A0AAW3V2Z5"/>
<dbReference type="Proteomes" id="UP000518681">
    <property type="component" value="Unassembled WGS sequence"/>
</dbReference>
<name>A0AAW3V2Z5_9BURK</name>
<dbReference type="RefSeq" id="WP_184957345.1">
    <property type="nucleotide sequence ID" value="NZ_JACIII010000008.1"/>
</dbReference>
<reference evidence="1 2" key="1">
    <citation type="submission" date="2020-08" db="EMBL/GenBank/DDBJ databases">
        <title>Genomic Encyclopedia of Type Strains, Phase IV (KMG-V): Genome sequencing to study the core and pangenomes of soil and plant-associated prokaryotes.</title>
        <authorList>
            <person name="Whitman W."/>
        </authorList>
    </citation>
    <scope>NUCLEOTIDE SEQUENCE [LARGE SCALE GENOMIC DNA]</scope>
    <source>
        <strain evidence="1 2">SEMIA 4013</strain>
    </source>
</reference>
<sequence length="107" mass="11108">MEAMNMSKELIKRMPAILAAASTTRARTSGEITVDGMSIRQAAIDSGYTEPITKAELGAAMAAVGAVFHNAGPRGARYVFKGALHKSEVIDSAAAKVSRLGDQAGSK</sequence>